<protein>
    <submittedName>
        <fullName evidence="1">Uncharacterized protein</fullName>
    </submittedName>
</protein>
<evidence type="ECO:0000313" key="1">
    <source>
        <dbReference type="EMBL" id="JAE12913.1"/>
    </source>
</evidence>
<accession>A0A0A9FX36</accession>
<dbReference type="EMBL" id="GBRH01184983">
    <property type="protein sequence ID" value="JAE12913.1"/>
    <property type="molecule type" value="Transcribed_RNA"/>
</dbReference>
<sequence>MASQRRILCPHG</sequence>
<reference evidence="1" key="2">
    <citation type="journal article" date="2015" name="Data Brief">
        <title>Shoot transcriptome of the giant reed, Arundo donax.</title>
        <authorList>
            <person name="Barrero R.A."/>
            <person name="Guerrero F.D."/>
            <person name="Moolhuijzen P."/>
            <person name="Goolsby J.A."/>
            <person name="Tidwell J."/>
            <person name="Bellgard S.E."/>
            <person name="Bellgard M.I."/>
        </authorList>
    </citation>
    <scope>NUCLEOTIDE SEQUENCE</scope>
    <source>
        <tissue evidence="1">Shoot tissue taken approximately 20 cm above the soil surface</tissue>
    </source>
</reference>
<reference evidence="1" key="1">
    <citation type="submission" date="2014-09" db="EMBL/GenBank/DDBJ databases">
        <authorList>
            <person name="Magalhaes I.L.F."/>
            <person name="Oliveira U."/>
            <person name="Santos F.R."/>
            <person name="Vidigal T.H.D.A."/>
            <person name="Brescovit A.D."/>
            <person name="Santos A.J."/>
        </authorList>
    </citation>
    <scope>NUCLEOTIDE SEQUENCE</scope>
    <source>
        <tissue evidence="1">Shoot tissue taken approximately 20 cm above the soil surface</tissue>
    </source>
</reference>
<name>A0A0A9FX36_ARUDO</name>
<organism evidence="1">
    <name type="scientific">Arundo donax</name>
    <name type="common">Giant reed</name>
    <name type="synonym">Donax arundinaceus</name>
    <dbReference type="NCBI Taxonomy" id="35708"/>
    <lineage>
        <taxon>Eukaryota</taxon>
        <taxon>Viridiplantae</taxon>
        <taxon>Streptophyta</taxon>
        <taxon>Embryophyta</taxon>
        <taxon>Tracheophyta</taxon>
        <taxon>Spermatophyta</taxon>
        <taxon>Magnoliopsida</taxon>
        <taxon>Liliopsida</taxon>
        <taxon>Poales</taxon>
        <taxon>Poaceae</taxon>
        <taxon>PACMAD clade</taxon>
        <taxon>Arundinoideae</taxon>
        <taxon>Arundineae</taxon>
        <taxon>Arundo</taxon>
    </lineage>
</organism>
<proteinExistence type="predicted"/>